<dbReference type="PROSITE" id="PS00166">
    <property type="entry name" value="ENOYL_COA_HYDRATASE"/>
    <property type="match status" value="1"/>
</dbReference>
<dbReference type="PANTHER" id="PTHR11941:SF54">
    <property type="entry name" value="ENOYL-COA HYDRATASE, MITOCHONDRIAL"/>
    <property type="match status" value="1"/>
</dbReference>
<keyword evidence="2 4" id="KW-0456">Lyase</keyword>
<dbReference type="PANTHER" id="PTHR11941">
    <property type="entry name" value="ENOYL-COA HYDRATASE-RELATED"/>
    <property type="match status" value="1"/>
</dbReference>
<evidence type="ECO:0000313" key="4">
    <source>
        <dbReference type="EMBL" id="TMJ08350.1"/>
    </source>
</evidence>
<dbReference type="GO" id="GO:0006635">
    <property type="term" value="P:fatty acid beta-oxidation"/>
    <property type="evidence" value="ECO:0007669"/>
    <property type="project" value="TreeGrafter"/>
</dbReference>
<gene>
    <name evidence="4" type="ORF">E6G99_04595</name>
</gene>
<dbReference type="InterPro" id="IPR029045">
    <property type="entry name" value="ClpP/crotonase-like_dom_sf"/>
</dbReference>
<dbReference type="SUPFAM" id="SSF52096">
    <property type="entry name" value="ClpP/crotonase"/>
    <property type="match status" value="1"/>
</dbReference>
<sequence length="264" mass="29213">MSTQSQDEILFRQDGALAFVTFNRPRARNALTWNMYDRLLDYCERIDGTGEIRAVILTGAGDQAFVAGTDIAQFQAFRTPQDALAYEQRIERVADRLERVGKPTIAMIRGYCVGGGLSLALACDFRYASPDLKMGVPIARTLGNCLSMSNYARVVDLVGPARTKDLIMLARMLDARESLALGLVNEIVPANRLAGRVKKVAQTLTTLAPLTLRATKEAVRRIQAHRRLAPGEGEDLIVSCYMSEDFRSAVAAFLEKRTHTWSGR</sequence>
<proteinExistence type="inferred from homology"/>
<evidence type="ECO:0000256" key="1">
    <source>
        <dbReference type="ARBA" id="ARBA00005254"/>
    </source>
</evidence>
<dbReference type="NCBIfam" id="NF004796">
    <property type="entry name" value="PRK06144.1"/>
    <property type="match status" value="1"/>
</dbReference>
<dbReference type="Gene3D" id="3.90.226.10">
    <property type="entry name" value="2-enoyl-CoA Hydratase, Chain A, domain 1"/>
    <property type="match status" value="1"/>
</dbReference>
<name>A0A537LK43_9BACT</name>
<dbReference type="Gene3D" id="1.10.12.10">
    <property type="entry name" value="Lyase 2-enoyl-coa Hydratase, Chain A, domain 2"/>
    <property type="match status" value="1"/>
</dbReference>
<dbReference type="Proteomes" id="UP000318661">
    <property type="component" value="Unassembled WGS sequence"/>
</dbReference>
<reference evidence="4 5" key="1">
    <citation type="journal article" date="2019" name="Nat. Microbiol.">
        <title>Mediterranean grassland soil C-N compound turnover is dependent on rainfall and depth, and is mediated by genomically divergent microorganisms.</title>
        <authorList>
            <person name="Diamond S."/>
            <person name="Andeer P.F."/>
            <person name="Li Z."/>
            <person name="Crits-Christoph A."/>
            <person name="Burstein D."/>
            <person name="Anantharaman K."/>
            <person name="Lane K.R."/>
            <person name="Thomas B.C."/>
            <person name="Pan C."/>
            <person name="Northen T.R."/>
            <person name="Banfield J.F."/>
        </authorList>
    </citation>
    <scope>NUCLEOTIDE SEQUENCE [LARGE SCALE GENOMIC DNA]</scope>
    <source>
        <strain evidence="4">NP_2</strain>
    </source>
</reference>
<dbReference type="InterPro" id="IPR001753">
    <property type="entry name" value="Enoyl-CoA_hydra/iso"/>
</dbReference>
<accession>A0A537LK43</accession>
<organism evidence="4 5">
    <name type="scientific">Candidatus Segetimicrobium genomatis</name>
    <dbReference type="NCBI Taxonomy" id="2569760"/>
    <lineage>
        <taxon>Bacteria</taxon>
        <taxon>Bacillati</taxon>
        <taxon>Candidatus Sysuimicrobiota</taxon>
        <taxon>Candidatus Sysuimicrobiia</taxon>
        <taxon>Candidatus Sysuimicrobiales</taxon>
        <taxon>Candidatus Segetimicrobiaceae</taxon>
        <taxon>Candidatus Segetimicrobium</taxon>
    </lineage>
</organism>
<dbReference type="InterPro" id="IPR018376">
    <property type="entry name" value="Enoyl-CoA_hyd/isom_CS"/>
</dbReference>
<comment type="caution">
    <text evidence="4">The sequence shown here is derived from an EMBL/GenBank/DDBJ whole genome shotgun (WGS) entry which is preliminary data.</text>
</comment>
<evidence type="ECO:0000313" key="5">
    <source>
        <dbReference type="Proteomes" id="UP000318661"/>
    </source>
</evidence>
<dbReference type="EC" id="4.2.1.17" evidence="4"/>
<dbReference type="CDD" id="cd06558">
    <property type="entry name" value="crotonase-like"/>
    <property type="match status" value="1"/>
</dbReference>
<evidence type="ECO:0000256" key="3">
    <source>
        <dbReference type="RuleBase" id="RU003707"/>
    </source>
</evidence>
<dbReference type="Pfam" id="PF00378">
    <property type="entry name" value="ECH_1"/>
    <property type="match status" value="1"/>
</dbReference>
<protein>
    <submittedName>
        <fullName evidence="4">Enoyl-CoA hydratase</fullName>
        <ecNumber evidence="4">4.2.1.17</ecNumber>
    </submittedName>
</protein>
<dbReference type="InterPro" id="IPR014748">
    <property type="entry name" value="Enoyl-CoA_hydra_C"/>
</dbReference>
<comment type="similarity">
    <text evidence="1 3">Belongs to the enoyl-CoA hydratase/isomerase family.</text>
</comment>
<dbReference type="EMBL" id="VBAJ01000107">
    <property type="protein sequence ID" value="TMJ08350.1"/>
    <property type="molecule type" value="Genomic_DNA"/>
</dbReference>
<dbReference type="GO" id="GO:0004300">
    <property type="term" value="F:enoyl-CoA hydratase activity"/>
    <property type="evidence" value="ECO:0007669"/>
    <property type="project" value="UniProtKB-EC"/>
</dbReference>
<evidence type="ECO:0000256" key="2">
    <source>
        <dbReference type="ARBA" id="ARBA00023239"/>
    </source>
</evidence>
<dbReference type="AlphaFoldDB" id="A0A537LK43"/>